<dbReference type="AlphaFoldDB" id="A0A1A7Z693"/>
<accession>A0A1A7Z693</accession>
<reference evidence="2" key="2">
    <citation type="submission" date="2016-06" db="EMBL/GenBank/DDBJ databases">
        <title>The genome of a short-lived fish provides insights into sex chromosome evolution and the genetic control of aging.</title>
        <authorList>
            <person name="Reichwald K."/>
            <person name="Felder M."/>
            <person name="Petzold A."/>
            <person name="Koch P."/>
            <person name="Groth M."/>
            <person name="Platzer M."/>
        </authorList>
    </citation>
    <scope>NUCLEOTIDE SEQUENCE</scope>
    <source>
        <tissue evidence="2">Brain</tissue>
    </source>
</reference>
<gene>
    <name evidence="2" type="primary">Nfu_g_1_003679</name>
</gene>
<dbReference type="EMBL" id="HADX01015634">
    <property type="protein sequence ID" value="SBP37866.1"/>
    <property type="molecule type" value="Transcribed_RNA"/>
</dbReference>
<feature type="region of interest" description="Disordered" evidence="1">
    <location>
        <begin position="27"/>
        <end position="69"/>
    </location>
</feature>
<reference evidence="2" key="1">
    <citation type="submission" date="2016-05" db="EMBL/GenBank/DDBJ databases">
        <authorList>
            <person name="Lavstsen T."/>
            <person name="Jespersen J.S."/>
        </authorList>
    </citation>
    <scope>NUCLEOTIDE SEQUENCE</scope>
    <source>
        <tissue evidence="2">Brain</tissue>
    </source>
</reference>
<organism evidence="2">
    <name type="scientific">Iconisemion striatum</name>
    <dbReference type="NCBI Taxonomy" id="60296"/>
    <lineage>
        <taxon>Eukaryota</taxon>
        <taxon>Metazoa</taxon>
        <taxon>Chordata</taxon>
        <taxon>Craniata</taxon>
        <taxon>Vertebrata</taxon>
        <taxon>Euteleostomi</taxon>
        <taxon>Actinopterygii</taxon>
        <taxon>Neopterygii</taxon>
        <taxon>Teleostei</taxon>
        <taxon>Neoteleostei</taxon>
        <taxon>Acanthomorphata</taxon>
        <taxon>Ovalentaria</taxon>
        <taxon>Atherinomorphae</taxon>
        <taxon>Cyprinodontiformes</taxon>
        <taxon>Nothobranchiidae</taxon>
        <taxon>Iconisemion</taxon>
    </lineage>
</organism>
<evidence type="ECO:0000313" key="2">
    <source>
        <dbReference type="EMBL" id="SBP37866.1"/>
    </source>
</evidence>
<feature type="compositionally biased region" description="Polar residues" evidence="1">
    <location>
        <begin position="42"/>
        <end position="69"/>
    </location>
</feature>
<sequence>FGVLMPCVRSLSPQLLSHTHKHAQGLSVGAAEQLNPPEAAASFSSPLQTKSWTRSTRSETVPRSTFLNN</sequence>
<name>A0A1A7Z693_9TELE</name>
<feature type="non-terminal residue" evidence="2">
    <location>
        <position position="1"/>
    </location>
</feature>
<evidence type="ECO:0000256" key="1">
    <source>
        <dbReference type="SAM" id="MobiDB-lite"/>
    </source>
</evidence>
<proteinExistence type="predicted"/>
<protein>
    <submittedName>
        <fullName evidence="2">Uncharacterized protein</fullName>
    </submittedName>
</protein>